<sequence length="646" mass="71015">MKSRRKTGIVLAFVILLATAITITVGAVSPQNPIIIEVYYDTYLKGDTSGEFIRIHNPTGGSINIGGWQITDLEGVITFPTWTDIGAGCSLYIAYNATAFYEEMLQKADFEYGIDSNTTPDMEKSGSLMLNNDGDEVILKDDEDNIIDVVVYGNSYYAGTGWISAPAKVVKPGVILERDKNETTGQYEDTNTSADWDDYRVYVVGQSHFSYETFGFNGNVTVFTSPDSSFIEIANAIDNAQESIYLNVYEFHNFYLMDHIINAIDRGVDVKIMLEGCPVGGIGDEEKYIANETVAAGGAVRFMINNKSEGIYDRYAFNHAKYALIDNESTIIMSENWKNTGVPTNNTFGNRGWGIIINNPDVTNYFSEVFVEDWKPASRDSFSFAANDPIFVNKYGIPPSDFVPDRIVPTGNYSHPFDSELISGTFHVSPVLAPDTSLMQTKSIIGMIKGAESSVYVEQLYIKKWGSPADSKSNLFLEAVINASRRGCEVKILLNPTYSFESNQATIDYVRSAATNEGLDLDAKFIDIENTGLDKIHNKGVIVDNSKVLISSINWNENSPTNNREAGVIVENEDAAGFYTDVFLYDWYAVASPRGDVNHDGAITSTDTAIVLGMAVRGKYDADADVSGDGRVTSLDALIILQAAVI</sequence>
<organism evidence="7 8">
    <name type="scientific">Candidatus Argoarchaeum ethanivorans</name>
    <dbReference type="NCBI Taxonomy" id="2608793"/>
    <lineage>
        <taxon>Archaea</taxon>
        <taxon>Methanobacteriati</taxon>
        <taxon>Methanobacteriota</taxon>
        <taxon>Stenosarchaea group</taxon>
        <taxon>Methanomicrobia</taxon>
        <taxon>Methanosarcinales</taxon>
        <taxon>Methanosarcinales incertae sedis</taxon>
        <taxon>GOM Arc I cluster</taxon>
        <taxon>Candidatus Argoarchaeum</taxon>
    </lineage>
</organism>
<accession>A0A811T5S4</accession>
<comment type="caution">
    <text evidence="7">The sequence shown here is derived from an EMBL/GenBank/DDBJ whole genome shotgun (WGS) entry which is preliminary data.</text>
</comment>
<dbReference type="Proteomes" id="UP000603056">
    <property type="component" value="Unassembled WGS sequence"/>
</dbReference>
<keyword evidence="7" id="KW-0808">Transferase</keyword>
<dbReference type="PANTHER" id="PTHR43856:SF1">
    <property type="entry name" value="MITOCHONDRIAL CARDIOLIPIN HYDROLASE"/>
    <property type="match status" value="1"/>
</dbReference>
<dbReference type="PROSITE" id="PS50035">
    <property type="entry name" value="PLD"/>
    <property type="match status" value="2"/>
</dbReference>
<dbReference type="PROSITE" id="PS51766">
    <property type="entry name" value="DOCKERIN"/>
    <property type="match status" value="1"/>
</dbReference>
<dbReference type="Pfam" id="PF00932">
    <property type="entry name" value="LTD"/>
    <property type="match status" value="1"/>
</dbReference>
<dbReference type="AlphaFoldDB" id="A0A811T5S4"/>
<protein>
    <submittedName>
        <fullName evidence="7">Cardiolipin synthase</fullName>
        <ecNumber evidence="7">2.7.8.-</ecNumber>
    </submittedName>
</protein>
<dbReference type="GO" id="GO:0016740">
    <property type="term" value="F:transferase activity"/>
    <property type="evidence" value="ECO:0007669"/>
    <property type="project" value="UniProtKB-KW"/>
</dbReference>
<dbReference type="InterPro" id="IPR051406">
    <property type="entry name" value="PLD_domain"/>
</dbReference>
<dbReference type="Pfam" id="PF13091">
    <property type="entry name" value="PLDc_2"/>
    <property type="match status" value="2"/>
</dbReference>
<dbReference type="GO" id="GO:0016042">
    <property type="term" value="P:lipid catabolic process"/>
    <property type="evidence" value="ECO:0007669"/>
    <property type="project" value="UniProtKB-KW"/>
</dbReference>
<evidence type="ECO:0000256" key="2">
    <source>
        <dbReference type="ARBA" id="ARBA00022963"/>
    </source>
</evidence>
<dbReference type="CDD" id="cd09128">
    <property type="entry name" value="PLDc_unchar1_2"/>
    <property type="match status" value="1"/>
</dbReference>
<dbReference type="Gene3D" id="3.30.870.10">
    <property type="entry name" value="Endonuclease Chain A"/>
    <property type="match status" value="2"/>
</dbReference>
<evidence type="ECO:0000313" key="7">
    <source>
        <dbReference type="EMBL" id="CAD6491012.1"/>
    </source>
</evidence>
<evidence type="ECO:0000313" key="8">
    <source>
        <dbReference type="Proteomes" id="UP000603056"/>
    </source>
</evidence>
<dbReference type="SUPFAM" id="SSF56024">
    <property type="entry name" value="Phospholipase D/nuclease"/>
    <property type="match status" value="2"/>
</dbReference>
<dbReference type="InterPro" id="IPR016134">
    <property type="entry name" value="Dockerin_dom"/>
</dbReference>
<keyword evidence="2" id="KW-0442">Lipid degradation</keyword>
<feature type="domain" description="LTD" evidence="6">
    <location>
        <begin position="21"/>
        <end position="154"/>
    </location>
</feature>
<reference evidence="7" key="1">
    <citation type="submission" date="2020-10" db="EMBL/GenBank/DDBJ databases">
        <authorList>
            <person name="Hahn C.J."/>
            <person name="Laso-Perez R."/>
            <person name="Vulcano F."/>
            <person name="Vaziourakis K.-M."/>
            <person name="Stokke R."/>
            <person name="Steen I.H."/>
            <person name="Teske A."/>
            <person name="Boetius A."/>
            <person name="Liebeke M."/>
            <person name="Amann R."/>
            <person name="Knittel K."/>
        </authorList>
    </citation>
    <scope>NUCLEOTIDE SEQUENCE</scope>
    <source>
        <strain evidence="7">Gfbio:e3339647-f889-4370-9287-4fb5cb688e4c:AG394J04_GoMArc1</strain>
    </source>
</reference>
<dbReference type="Pfam" id="PF00404">
    <property type="entry name" value="Dockerin_1"/>
    <property type="match status" value="1"/>
</dbReference>
<dbReference type="InterPro" id="IPR036415">
    <property type="entry name" value="Lamin_tail_dom_sf"/>
</dbReference>
<dbReference type="InterPro" id="IPR025202">
    <property type="entry name" value="PLD-like_dom"/>
</dbReference>
<evidence type="ECO:0000259" key="5">
    <source>
        <dbReference type="PROSITE" id="PS51766"/>
    </source>
</evidence>
<dbReference type="GO" id="GO:0016891">
    <property type="term" value="F:RNA endonuclease activity producing 5'-phosphomonoesters, hydrolytic mechanism"/>
    <property type="evidence" value="ECO:0007669"/>
    <property type="project" value="TreeGrafter"/>
</dbReference>
<feature type="domain" description="Dockerin" evidence="5">
    <location>
        <begin position="590"/>
        <end position="646"/>
    </location>
</feature>
<dbReference type="PANTHER" id="PTHR43856">
    <property type="entry name" value="CARDIOLIPIN HYDROLASE"/>
    <property type="match status" value="1"/>
</dbReference>
<dbReference type="Gene3D" id="2.60.40.1260">
    <property type="entry name" value="Lamin Tail domain"/>
    <property type="match status" value="1"/>
</dbReference>
<keyword evidence="3" id="KW-0443">Lipid metabolism</keyword>
<gene>
    <name evidence="7" type="ORF">FFODKBPE_00076</name>
</gene>
<dbReference type="GO" id="GO:0004553">
    <property type="term" value="F:hydrolase activity, hydrolyzing O-glycosyl compounds"/>
    <property type="evidence" value="ECO:0007669"/>
    <property type="project" value="InterPro"/>
</dbReference>
<dbReference type="SUPFAM" id="SSF74853">
    <property type="entry name" value="Lamin A/C globular tail domain"/>
    <property type="match status" value="1"/>
</dbReference>
<dbReference type="InterPro" id="IPR001736">
    <property type="entry name" value="PLipase_D/transphosphatidylase"/>
</dbReference>
<dbReference type="GO" id="GO:0000272">
    <property type="term" value="P:polysaccharide catabolic process"/>
    <property type="evidence" value="ECO:0007669"/>
    <property type="project" value="InterPro"/>
</dbReference>
<evidence type="ECO:0000256" key="3">
    <source>
        <dbReference type="ARBA" id="ARBA00023098"/>
    </source>
</evidence>
<evidence type="ECO:0000259" key="4">
    <source>
        <dbReference type="PROSITE" id="PS50035"/>
    </source>
</evidence>
<dbReference type="EMBL" id="CAJHIP010000001">
    <property type="protein sequence ID" value="CAD6491012.1"/>
    <property type="molecule type" value="Genomic_DNA"/>
</dbReference>
<evidence type="ECO:0000259" key="6">
    <source>
        <dbReference type="PROSITE" id="PS51841"/>
    </source>
</evidence>
<name>A0A811T5S4_9EURY</name>
<dbReference type="PROSITE" id="PS51841">
    <property type="entry name" value="LTD"/>
    <property type="match status" value="1"/>
</dbReference>
<evidence type="ECO:0000256" key="1">
    <source>
        <dbReference type="ARBA" id="ARBA00022801"/>
    </source>
</evidence>
<feature type="domain" description="PLD phosphodiesterase" evidence="4">
    <location>
        <begin position="532"/>
        <end position="559"/>
    </location>
</feature>
<keyword evidence="1" id="KW-0378">Hydrolase</keyword>
<dbReference type="InterPro" id="IPR002105">
    <property type="entry name" value="Dockerin_1_rpt"/>
</dbReference>
<dbReference type="EC" id="2.7.8.-" evidence="7"/>
<dbReference type="InterPro" id="IPR036439">
    <property type="entry name" value="Dockerin_dom_sf"/>
</dbReference>
<proteinExistence type="predicted"/>
<dbReference type="CDD" id="cd14256">
    <property type="entry name" value="Dockerin_I"/>
    <property type="match status" value="1"/>
</dbReference>
<dbReference type="Gene3D" id="1.10.1330.10">
    <property type="entry name" value="Dockerin domain"/>
    <property type="match status" value="1"/>
</dbReference>
<dbReference type="SMART" id="SM00155">
    <property type="entry name" value="PLDc"/>
    <property type="match status" value="2"/>
</dbReference>
<dbReference type="SUPFAM" id="SSF63446">
    <property type="entry name" value="Type I dockerin domain"/>
    <property type="match status" value="1"/>
</dbReference>
<feature type="domain" description="PLD phosphodiesterase" evidence="4">
    <location>
        <begin position="314"/>
        <end position="341"/>
    </location>
</feature>
<dbReference type="InterPro" id="IPR001322">
    <property type="entry name" value="Lamin_tail_dom"/>
</dbReference>